<keyword evidence="2" id="KW-1185">Reference proteome</keyword>
<dbReference type="Proteomes" id="UP001597097">
    <property type="component" value="Unassembled WGS sequence"/>
</dbReference>
<reference evidence="2" key="1">
    <citation type="journal article" date="2019" name="Int. J. Syst. Evol. Microbiol.">
        <title>The Global Catalogue of Microorganisms (GCM) 10K type strain sequencing project: providing services to taxonomists for standard genome sequencing and annotation.</title>
        <authorList>
            <consortium name="The Broad Institute Genomics Platform"/>
            <consortium name="The Broad Institute Genome Sequencing Center for Infectious Disease"/>
            <person name="Wu L."/>
            <person name="Ma J."/>
        </authorList>
    </citation>
    <scope>NUCLEOTIDE SEQUENCE [LARGE SCALE GENOMIC DNA]</scope>
    <source>
        <strain evidence="2">CGMCC 1.15399</strain>
    </source>
</reference>
<evidence type="ECO:0000313" key="1">
    <source>
        <dbReference type="EMBL" id="MFD1536013.1"/>
    </source>
</evidence>
<dbReference type="EMBL" id="JBHUCM010000005">
    <property type="protein sequence ID" value="MFD1536013.1"/>
    <property type="molecule type" value="Genomic_DNA"/>
</dbReference>
<evidence type="ECO:0000313" key="2">
    <source>
        <dbReference type="Proteomes" id="UP001597097"/>
    </source>
</evidence>
<proteinExistence type="predicted"/>
<organism evidence="1 2">
    <name type="scientific">Nonomuraea guangzhouensis</name>
    <dbReference type="NCBI Taxonomy" id="1291555"/>
    <lineage>
        <taxon>Bacteria</taxon>
        <taxon>Bacillati</taxon>
        <taxon>Actinomycetota</taxon>
        <taxon>Actinomycetes</taxon>
        <taxon>Streptosporangiales</taxon>
        <taxon>Streptosporangiaceae</taxon>
        <taxon>Nonomuraea</taxon>
    </lineage>
</organism>
<comment type="caution">
    <text evidence="1">The sequence shown here is derived from an EMBL/GenBank/DDBJ whole genome shotgun (WGS) entry which is preliminary data.</text>
</comment>
<sequence>MEYHGWVTIRETARVEDDHDSLLERQVEEIRAYLAQIPDYGLIDLRWLNGIPSLHVAGHPNHNSGWVDTLLDLFQRIGQLAPGSYGLLHVWDDGGNHPNEFRVYRLVRGRLSEHTDSLLSPTIPTLEDRS</sequence>
<dbReference type="InterPro" id="IPR028965">
    <property type="entry name" value="Imm7"/>
</dbReference>
<protein>
    <submittedName>
        <fullName evidence="1">Imm7 family immunity protein</fullName>
    </submittedName>
</protein>
<name>A0ABW4FZR4_9ACTN</name>
<dbReference type="RefSeq" id="WP_246652633.1">
    <property type="nucleotide sequence ID" value="NZ_JBHUCM010000005.1"/>
</dbReference>
<dbReference type="Pfam" id="PF15585">
    <property type="entry name" value="Imm7"/>
    <property type="match status" value="1"/>
</dbReference>
<gene>
    <name evidence="1" type="ORF">ACFSJ0_03145</name>
</gene>
<accession>A0ABW4FZR4</accession>